<keyword evidence="3" id="KW-0722">Serine protease inhibitor</keyword>
<evidence type="ECO:0000259" key="6">
    <source>
        <dbReference type="SMART" id="SM00093"/>
    </source>
</evidence>
<feature type="domain" description="Serpin" evidence="6">
    <location>
        <begin position="220"/>
        <end position="578"/>
    </location>
</feature>
<dbReference type="PANTHER" id="PTHR11461:SF211">
    <property type="entry name" value="GH10112P-RELATED"/>
    <property type="match status" value="1"/>
</dbReference>
<dbReference type="AlphaFoldDB" id="G9F9J2"/>
<dbReference type="Pfam" id="PF00079">
    <property type="entry name" value="Serpin"/>
    <property type="match status" value="1"/>
</dbReference>
<evidence type="ECO:0000313" key="7">
    <source>
        <dbReference type="EMBL" id="AEW46890.2"/>
    </source>
</evidence>
<organism evidence="7">
    <name type="scientific">Chilo suppressalis</name>
    <name type="common">Asiatic rice borer moth</name>
    <dbReference type="NCBI Taxonomy" id="168631"/>
    <lineage>
        <taxon>Eukaryota</taxon>
        <taxon>Metazoa</taxon>
        <taxon>Ecdysozoa</taxon>
        <taxon>Arthropoda</taxon>
        <taxon>Hexapoda</taxon>
        <taxon>Insecta</taxon>
        <taxon>Pterygota</taxon>
        <taxon>Neoptera</taxon>
        <taxon>Endopterygota</taxon>
        <taxon>Lepidoptera</taxon>
        <taxon>Glossata</taxon>
        <taxon>Ditrysia</taxon>
        <taxon>Pyraloidea</taxon>
        <taxon>Crambidae</taxon>
        <taxon>Crambinae</taxon>
        <taxon>Chilo</taxon>
    </lineage>
</organism>
<dbReference type="CDD" id="cd19579">
    <property type="entry name" value="serpin1K-like"/>
    <property type="match status" value="1"/>
</dbReference>
<feature type="non-terminal residue" evidence="7">
    <location>
        <position position="1"/>
    </location>
</feature>
<dbReference type="GO" id="GO:0004867">
    <property type="term" value="F:serine-type endopeptidase inhibitor activity"/>
    <property type="evidence" value="ECO:0007669"/>
    <property type="project" value="UniProtKB-KW"/>
</dbReference>
<dbReference type="InterPro" id="IPR000215">
    <property type="entry name" value="Serpin_fam"/>
</dbReference>
<name>G9F9J2_CHISP</name>
<keyword evidence="2" id="KW-0646">Protease inhibitor</keyword>
<dbReference type="InterPro" id="IPR023796">
    <property type="entry name" value="Serpin_dom"/>
</dbReference>
<evidence type="ECO:0000256" key="3">
    <source>
        <dbReference type="ARBA" id="ARBA00022900"/>
    </source>
</evidence>
<accession>G9F9J2</accession>
<feature type="signal peptide" evidence="5">
    <location>
        <begin position="1"/>
        <end position="29"/>
    </location>
</feature>
<dbReference type="InterPro" id="IPR042178">
    <property type="entry name" value="Serpin_sf_1"/>
</dbReference>
<dbReference type="InterPro" id="IPR036084">
    <property type="entry name" value="Ser_inhib-like_sf"/>
</dbReference>
<dbReference type="OrthoDB" id="671595at2759"/>
<dbReference type="Gene3D" id="3.30.497.10">
    <property type="entry name" value="Antithrombin, subunit I, domain 2"/>
    <property type="match status" value="1"/>
</dbReference>
<dbReference type="Pfam" id="PF01826">
    <property type="entry name" value="TIL"/>
    <property type="match status" value="2"/>
</dbReference>
<evidence type="ECO:0000256" key="5">
    <source>
        <dbReference type="SAM" id="SignalP"/>
    </source>
</evidence>
<comment type="similarity">
    <text evidence="1 4">Belongs to the serpin family.</text>
</comment>
<evidence type="ECO:0000256" key="2">
    <source>
        <dbReference type="ARBA" id="ARBA00022690"/>
    </source>
</evidence>
<evidence type="ECO:0000256" key="4">
    <source>
        <dbReference type="RuleBase" id="RU000411"/>
    </source>
</evidence>
<reference evidence="7" key="1">
    <citation type="submission" date="2012-09" db="EMBL/GenBank/DDBJ databases">
        <title>Identification and Characterization of the Putative Protease Genes (Cathepsins, Trypsins and Serine Protease Inhibitors) in the Rice Stem Borer, Chilo suppressalis (Walker).</title>
        <authorList>
            <person name="Wan P."/>
            <person name="Ge Z."/>
            <person name="Li G."/>
            <person name="Han Z."/>
        </authorList>
    </citation>
    <scope>NUCLEOTIDE SEQUENCE</scope>
</reference>
<sequence>EAIVGGDLTMLKFGLFGILLVAFVLVCSAESCDNDGESSEESSYEDAETSTCDTPPSCPQNEIYSDCANGFCGLRYCTQYGAPMPFCRRFNMNNCQSGCLCKAKYLRNPHGVCVPQEDCPKYLCTGNEVYSTCVNGGCDARNCSQLGKPVPCIKLDPASCIKGCVCINGYLRDDNGKCVPTNQCPKQNDPCEPGDNPGTNETCASDVFQRLMDGNTEFTGNFLSAVVQKNIGKSVVMSPFSVIIPLSIFFQFTKPGDSADQLGQLLKLKTKDELRCVFPELINSYKSQTQSELDLATKIYASDQEKLNPNFQKETEFLYKAEAESLDFSTPEEAARTINKWVELQTRDRIKNLVSPSLFNKFTKLVLVNAIYFLGSWVKQFNPNRTTSGDFYISENEKITKDFMNQEASFSYADIPSLDAKALKMPYKGLNFTYVAFLPNAKDGVVDLVEKLRDPTVLKGALDQLRPGKVIVSIPRYEITTEIDLTNVLTQLNITNLFDDSRSDLDGIIESKEKLFVSAAIQKANIRVDEVGTEAAAANAFVVGATSVQQVNRFIANRSFVYYIFLHDTPLFCGVLAG</sequence>
<dbReference type="SUPFAM" id="SSF56574">
    <property type="entry name" value="Serpins"/>
    <property type="match status" value="1"/>
</dbReference>
<dbReference type="Gene3D" id="2.30.39.10">
    <property type="entry name" value="Alpha-1-antitrypsin, domain 1"/>
    <property type="match status" value="1"/>
</dbReference>
<dbReference type="SMART" id="SM00093">
    <property type="entry name" value="SERPIN"/>
    <property type="match status" value="1"/>
</dbReference>
<evidence type="ECO:0000256" key="1">
    <source>
        <dbReference type="ARBA" id="ARBA00009500"/>
    </source>
</evidence>
<feature type="chain" id="PRO_5003521816" evidence="5">
    <location>
        <begin position="30"/>
        <end position="578"/>
    </location>
</feature>
<dbReference type="CDD" id="cd19941">
    <property type="entry name" value="TIL"/>
    <property type="match status" value="2"/>
</dbReference>
<dbReference type="PANTHER" id="PTHR11461">
    <property type="entry name" value="SERINE PROTEASE INHIBITOR, SERPIN"/>
    <property type="match status" value="1"/>
</dbReference>
<dbReference type="Gene3D" id="2.10.25.10">
    <property type="entry name" value="Laminin"/>
    <property type="match status" value="2"/>
</dbReference>
<dbReference type="InterPro" id="IPR002919">
    <property type="entry name" value="TIL_dom"/>
</dbReference>
<dbReference type="EMBL" id="JN033737">
    <property type="protein sequence ID" value="AEW46890.2"/>
    <property type="molecule type" value="mRNA"/>
</dbReference>
<dbReference type="InterPro" id="IPR036186">
    <property type="entry name" value="Serpin_sf"/>
</dbReference>
<keyword evidence="5" id="KW-0732">Signal</keyword>
<proteinExistence type="evidence at transcript level"/>
<protein>
    <submittedName>
        <fullName evidence="7">Serine protease inhibitor 004</fullName>
    </submittedName>
</protein>
<dbReference type="GO" id="GO:0005615">
    <property type="term" value="C:extracellular space"/>
    <property type="evidence" value="ECO:0007669"/>
    <property type="project" value="InterPro"/>
</dbReference>
<dbReference type="InterPro" id="IPR042185">
    <property type="entry name" value="Serpin_sf_2"/>
</dbReference>
<dbReference type="SUPFAM" id="SSF57567">
    <property type="entry name" value="Serine protease inhibitors"/>
    <property type="match status" value="2"/>
</dbReference>